<dbReference type="Proteomes" id="UP001152803">
    <property type="component" value="Unassembled WGS sequence"/>
</dbReference>
<name>A0A9Q1DW74_CONCO</name>
<organism evidence="2 3">
    <name type="scientific">Conger conger</name>
    <name type="common">Conger eel</name>
    <name type="synonym">Muraena conger</name>
    <dbReference type="NCBI Taxonomy" id="82655"/>
    <lineage>
        <taxon>Eukaryota</taxon>
        <taxon>Metazoa</taxon>
        <taxon>Chordata</taxon>
        <taxon>Craniata</taxon>
        <taxon>Vertebrata</taxon>
        <taxon>Euteleostomi</taxon>
        <taxon>Actinopterygii</taxon>
        <taxon>Neopterygii</taxon>
        <taxon>Teleostei</taxon>
        <taxon>Anguilliformes</taxon>
        <taxon>Congridae</taxon>
        <taxon>Conger</taxon>
    </lineage>
</organism>
<evidence type="ECO:0000313" key="3">
    <source>
        <dbReference type="Proteomes" id="UP001152803"/>
    </source>
</evidence>
<dbReference type="OrthoDB" id="6264899at2759"/>
<keyword evidence="3" id="KW-1185">Reference proteome</keyword>
<comment type="caution">
    <text evidence="2">The sequence shown here is derived from an EMBL/GenBank/DDBJ whole genome shotgun (WGS) entry which is preliminary data.</text>
</comment>
<sequence length="166" mass="17192">MNGSEWEPAGRLQALCAAGRVRVTSVGLGSGSASIWCPSLVTGVGPRGFGAFAIILGQAKSPPVPLIAVFEEEELQQGAAVSPAGGSVTGPSPSPDPYDSELSVFQPIREGEIEVNSSALKSIATAGPALWREDRRKRERLGLTSCLLAVLEGVVVHPGIRTHLGP</sequence>
<feature type="region of interest" description="Disordered" evidence="1">
    <location>
        <begin position="78"/>
        <end position="99"/>
    </location>
</feature>
<dbReference type="AlphaFoldDB" id="A0A9Q1DW74"/>
<evidence type="ECO:0000256" key="1">
    <source>
        <dbReference type="SAM" id="MobiDB-lite"/>
    </source>
</evidence>
<reference evidence="2" key="1">
    <citation type="journal article" date="2023" name="Science">
        <title>Genome structures resolve the early diversification of teleost fishes.</title>
        <authorList>
            <person name="Parey E."/>
            <person name="Louis A."/>
            <person name="Montfort J."/>
            <person name="Bouchez O."/>
            <person name="Roques C."/>
            <person name="Iampietro C."/>
            <person name="Lluch J."/>
            <person name="Castinel A."/>
            <person name="Donnadieu C."/>
            <person name="Desvignes T."/>
            <person name="Floi Bucao C."/>
            <person name="Jouanno E."/>
            <person name="Wen M."/>
            <person name="Mejri S."/>
            <person name="Dirks R."/>
            <person name="Jansen H."/>
            <person name="Henkel C."/>
            <person name="Chen W.J."/>
            <person name="Zahm M."/>
            <person name="Cabau C."/>
            <person name="Klopp C."/>
            <person name="Thompson A.W."/>
            <person name="Robinson-Rechavi M."/>
            <person name="Braasch I."/>
            <person name="Lecointre G."/>
            <person name="Bobe J."/>
            <person name="Postlethwait J.H."/>
            <person name="Berthelot C."/>
            <person name="Roest Crollius H."/>
            <person name="Guiguen Y."/>
        </authorList>
    </citation>
    <scope>NUCLEOTIDE SEQUENCE</scope>
    <source>
        <strain evidence="2">Concon-B</strain>
    </source>
</reference>
<accession>A0A9Q1DW74</accession>
<evidence type="ECO:0000313" key="2">
    <source>
        <dbReference type="EMBL" id="KAJ8282966.1"/>
    </source>
</evidence>
<proteinExistence type="predicted"/>
<protein>
    <submittedName>
        <fullName evidence="2">Uncharacterized protein</fullName>
    </submittedName>
</protein>
<dbReference type="EMBL" id="JAFJMO010000003">
    <property type="protein sequence ID" value="KAJ8282966.1"/>
    <property type="molecule type" value="Genomic_DNA"/>
</dbReference>
<gene>
    <name evidence="2" type="ORF">COCON_G00054850</name>
</gene>